<evidence type="ECO:0000313" key="3">
    <source>
        <dbReference type="EMBL" id="RYU91669.1"/>
    </source>
</evidence>
<dbReference type="InterPro" id="IPR038765">
    <property type="entry name" value="Papain-like_cys_pep_sf"/>
</dbReference>
<feature type="domain" description="Transglutaminase-like" evidence="1">
    <location>
        <begin position="280"/>
        <end position="356"/>
    </location>
</feature>
<dbReference type="Pfam" id="PF01841">
    <property type="entry name" value="Transglut_core"/>
    <property type="match status" value="1"/>
</dbReference>
<dbReference type="AlphaFoldDB" id="A0A4Q5LQN9"/>
<reference evidence="3 4" key="1">
    <citation type="submission" date="2019-02" db="EMBL/GenBank/DDBJ databases">
        <title>Bacterial novel species Mucilaginibacter sp. 17JY9-4 isolated from soil.</title>
        <authorList>
            <person name="Jung H.-Y."/>
        </authorList>
    </citation>
    <scope>NUCLEOTIDE SEQUENCE [LARGE SCALE GENOMIC DNA]</scope>
    <source>
        <strain evidence="3 4">17JY9-4</strain>
    </source>
</reference>
<dbReference type="EMBL" id="SEWG01000002">
    <property type="protein sequence ID" value="RYU91669.1"/>
    <property type="molecule type" value="Genomic_DNA"/>
</dbReference>
<sequence length="642" mass="74216">MKNKLSIGYVGAVFICVFLQQNSLKAQSFDELRKQYPDEKAVMLNRKLEYNISVKEGQPYVESNEVQQIAYLLSSATAYMSEYGFSHSDFQKLVTYKAFTKTPQDKKLKVTEFKTSTSKESSVFYDDYKRTTFNFPAVEPGAVGNLEVSWQNKDPHLLSPYYFANYMPMVNSELRVTVSKDVSIKYHLMGQDTSRIVIKVENSHGNKVYSFMYKNVPSERRYPDAPDFAWFSPHVLFYIENYKDQYGKAISYLSNADDLYRLNYSYIKAINKTINPELKHIVDSLTKNITLPDVKAKNIYNWVQRNIKYVAFENGMEGFVPRDAGLVCNRRFGDCKDMASILTEMINTAGVPAYFTWIGTRDLPYKFSEVPLPIVSNHMICAIKLDGKFVFLDGTDPTCVFGTPSYAIQDKEAMISINENEYKIVKVPTIEKATNVLTDTTWLEITPTGIKGQIKQSLQGYFASNAYAKLMYMNGRTMDESMKAEFARGSNKFRLDTFHVDKKQIADHVSLFADFSLPDYAKKIGNEYYLNLNLFKFYANEQIDYPRRSMPVEFDFKYIKRYVTMLKIPDGYKVSYLPKGKSFHNNVWGFNLQYEQKGNYVILTQELDNENLLLTSDQFQPWNKVLENLSPLYKETLSLIKI</sequence>
<dbReference type="Gene3D" id="2.60.40.3140">
    <property type="match status" value="1"/>
</dbReference>
<dbReference type="OrthoDB" id="8595007at2"/>
<dbReference type="InterPro" id="IPR002931">
    <property type="entry name" value="Transglutaminase-like"/>
</dbReference>
<gene>
    <name evidence="3" type="ORF">EWM62_06950</name>
</gene>
<evidence type="ECO:0000259" key="1">
    <source>
        <dbReference type="Pfam" id="PF01841"/>
    </source>
</evidence>
<dbReference type="SUPFAM" id="SSF54001">
    <property type="entry name" value="Cysteine proteinases"/>
    <property type="match status" value="1"/>
</dbReference>
<evidence type="ECO:0000259" key="2">
    <source>
        <dbReference type="Pfam" id="PF12969"/>
    </source>
</evidence>
<proteinExistence type="predicted"/>
<comment type="caution">
    <text evidence="3">The sequence shown here is derived from an EMBL/GenBank/DDBJ whole genome shotgun (WGS) entry which is preliminary data.</text>
</comment>
<evidence type="ECO:0000313" key="4">
    <source>
        <dbReference type="Proteomes" id="UP000293331"/>
    </source>
</evidence>
<dbReference type="RefSeq" id="WP_129875926.1">
    <property type="nucleotide sequence ID" value="NZ_SEWG01000002.1"/>
</dbReference>
<dbReference type="Proteomes" id="UP000293331">
    <property type="component" value="Unassembled WGS sequence"/>
</dbReference>
<dbReference type="Gene3D" id="2.60.120.1130">
    <property type="match status" value="1"/>
</dbReference>
<dbReference type="Pfam" id="PF12969">
    <property type="entry name" value="DUF3857"/>
    <property type="match status" value="1"/>
</dbReference>
<protein>
    <submittedName>
        <fullName evidence="3">DUF3857 domain-containing protein</fullName>
    </submittedName>
</protein>
<accession>A0A4Q5LQN9</accession>
<keyword evidence="4" id="KW-1185">Reference proteome</keyword>
<organism evidence="3 4">
    <name type="scientific">Mucilaginibacter terrigena</name>
    <dbReference type="NCBI Taxonomy" id="2492395"/>
    <lineage>
        <taxon>Bacteria</taxon>
        <taxon>Pseudomonadati</taxon>
        <taxon>Bacteroidota</taxon>
        <taxon>Sphingobacteriia</taxon>
        <taxon>Sphingobacteriales</taxon>
        <taxon>Sphingobacteriaceae</taxon>
        <taxon>Mucilaginibacter</taxon>
    </lineage>
</organism>
<name>A0A4Q5LQN9_9SPHI</name>
<dbReference type="Gene3D" id="3.10.620.30">
    <property type="match status" value="1"/>
</dbReference>
<feature type="domain" description="DUF3857" evidence="2">
    <location>
        <begin position="66"/>
        <end position="217"/>
    </location>
</feature>
<dbReference type="InterPro" id="IPR024618">
    <property type="entry name" value="DUF3857"/>
</dbReference>